<organism evidence="1 2">
    <name type="scientific">Melastoma candidum</name>
    <dbReference type="NCBI Taxonomy" id="119954"/>
    <lineage>
        <taxon>Eukaryota</taxon>
        <taxon>Viridiplantae</taxon>
        <taxon>Streptophyta</taxon>
        <taxon>Embryophyta</taxon>
        <taxon>Tracheophyta</taxon>
        <taxon>Spermatophyta</taxon>
        <taxon>Magnoliopsida</taxon>
        <taxon>eudicotyledons</taxon>
        <taxon>Gunneridae</taxon>
        <taxon>Pentapetalae</taxon>
        <taxon>rosids</taxon>
        <taxon>malvids</taxon>
        <taxon>Myrtales</taxon>
        <taxon>Melastomataceae</taxon>
        <taxon>Melastomatoideae</taxon>
        <taxon>Melastomateae</taxon>
        <taxon>Melastoma</taxon>
    </lineage>
</organism>
<accession>A0ACB9P2H0</accession>
<reference evidence="2" key="1">
    <citation type="journal article" date="2023" name="Front. Plant Sci.">
        <title>Chromosomal-level genome assembly of Melastoma candidum provides insights into trichome evolution.</title>
        <authorList>
            <person name="Zhong Y."/>
            <person name="Wu W."/>
            <person name="Sun C."/>
            <person name="Zou P."/>
            <person name="Liu Y."/>
            <person name="Dai S."/>
            <person name="Zhou R."/>
        </authorList>
    </citation>
    <scope>NUCLEOTIDE SEQUENCE [LARGE SCALE GENOMIC DNA]</scope>
</reference>
<name>A0ACB9P2H0_9MYRT</name>
<evidence type="ECO:0000313" key="2">
    <source>
        <dbReference type="Proteomes" id="UP001057402"/>
    </source>
</evidence>
<dbReference type="EMBL" id="CM042886">
    <property type="protein sequence ID" value="KAI4343122.1"/>
    <property type="molecule type" value="Genomic_DNA"/>
</dbReference>
<gene>
    <name evidence="1" type="ORF">MLD38_027660</name>
</gene>
<comment type="caution">
    <text evidence="1">The sequence shown here is derived from an EMBL/GenBank/DDBJ whole genome shotgun (WGS) entry which is preliminary data.</text>
</comment>
<dbReference type="Proteomes" id="UP001057402">
    <property type="component" value="Chromosome 7"/>
</dbReference>
<sequence length="966" mass="108259">MKRSKCGGESDIKEMASCRWDCDEACRPILDDAPVYYPTAEEFEDTLGYISKIRLEAEPSGICRIVPPSSWDPPCLLKEEKQWEHTKFSTRVQYIDLLQNREPIRKKSRGRKCKQRRQFKKVANERNPNTEEADAPSEDNEKFGFQTGPDFTLAEFQKHAANFKRRYFGIKDTSAGDSADLSAANGSWKPSVEDIEGEFWRIVEQPTDEVEVYYGADLETGAIGSGFPKESSSKSEGQSEKYLRSGWNLNNLPRLSGSVLAFEGSDISGVVVPWLYVGMCFSSFCWHVEDHHLYSLNYLHFGDAKVWYGVPGSSASLLEKAMKKHLPDLFEEQPDLLNELVTQISPTILKEEGVPVYRVVQKAGEFVLTFPRAYHAGFNCGFNCAEAVNVAPVDWLLHGQNAIELYGKQHRKTSISHDKLLFLSALAAVQALQEFSATGYSPEYLRWKHVCGTDGLLTRAVKARVNLEEERLNRLPSYLRLQKMETELDLEDERECFICFYDLHLSAVNCKCSPKRFACLKHANYSCLCGGDEKVVLLCQTIPELKMLVDALEGLVSALEGYCVKNVNLVPKVKLDSSEANQDLSSLVMKSTSPPQVVTSSCLPKTKSVDLDWPLNSVDCVSPKAEHLDFQEARDNKQMCAVTPGDTMGMVDLNFDIEPRYEERMDLSMDDDHNHQVSTSLKDEDCHQESGTICKGRKRSKVIPFTRSHLFCGPHEVEERDVKSDSQGLRNHNSPGTCKLFGVRISSIDQTPMVTQSRVLNSSTDSSHLDSNKFIPRVEPINYGCIMAGKYWCSKEAIFPKGFKSRVSFYSVLNPAKISSYISEVVDAGFLGPIFKVTLEECRNMNFSDTTADKCWELVLEQLKQEVIKQSKQGVQELPSPSYFRSISGLKMFGLTSPDIIQAVESLDPNHTCTDYWDHKLSEPSASGNSSLVKNGTLVSGCLQPGQNSLVGGVSLPAEEKAQLLF</sequence>
<keyword evidence="2" id="KW-1185">Reference proteome</keyword>
<proteinExistence type="predicted"/>
<protein>
    <submittedName>
        <fullName evidence="1">Uncharacterized protein</fullName>
    </submittedName>
</protein>
<evidence type="ECO:0000313" key="1">
    <source>
        <dbReference type="EMBL" id="KAI4343122.1"/>
    </source>
</evidence>